<dbReference type="EMBL" id="JARRAF010000034">
    <property type="protein sequence ID" value="MDK2126269.1"/>
    <property type="molecule type" value="Genomic_DNA"/>
</dbReference>
<dbReference type="Pfam" id="PF03524">
    <property type="entry name" value="CagX"/>
    <property type="match status" value="1"/>
</dbReference>
<evidence type="ECO:0000256" key="2">
    <source>
        <dbReference type="ARBA" id="ARBA00022729"/>
    </source>
</evidence>
<name>A0ABT7E1Z1_9NEIS</name>
<dbReference type="RefSeq" id="WP_284102590.1">
    <property type="nucleotide sequence ID" value="NZ_JARRAF010000034.1"/>
</dbReference>
<evidence type="ECO:0000256" key="1">
    <source>
        <dbReference type="ARBA" id="ARBA00006135"/>
    </source>
</evidence>
<keyword evidence="2 4" id="KW-0732">Signal</keyword>
<dbReference type="InterPro" id="IPR038161">
    <property type="entry name" value="VirB9/CagX/TrbG_C_sf"/>
</dbReference>
<feature type="chain" id="PRO_5046981178" evidence="4">
    <location>
        <begin position="20"/>
        <end position="378"/>
    </location>
</feature>
<gene>
    <name evidence="5" type="ORF">PZA18_19680</name>
</gene>
<evidence type="ECO:0000256" key="4">
    <source>
        <dbReference type="SAM" id="SignalP"/>
    </source>
</evidence>
<dbReference type="CDD" id="cd06911">
    <property type="entry name" value="VirB9_CagX_TrbG"/>
    <property type="match status" value="1"/>
</dbReference>
<comment type="caution">
    <text evidence="5">The sequence shown here is derived from an EMBL/GenBank/DDBJ whole genome shotgun (WGS) entry which is preliminary data.</text>
</comment>
<keyword evidence="6" id="KW-1185">Reference proteome</keyword>
<evidence type="ECO:0000256" key="3">
    <source>
        <dbReference type="SAM" id="MobiDB-lite"/>
    </source>
</evidence>
<dbReference type="InterPro" id="IPR033645">
    <property type="entry name" value="VirB9/CagX/TrbG_C"/>
</dbReference>
<dbReference type="Gene3D" id="2.60.40.2500">
    <property type="match status" value="1"/>
</dbReference>
<feature type="signal peptide" evidence="4">
    <location>
        <begin position="1"/>
        <end position="19"/>
    </location>
</feature>
<dbReference type="Proteomes" id="UP001172778">
    <property type="component" value="Unassembled WGS sequence"/>
</dbReference>
<evidence type="ECO:0000313" key="6">
    <source>
        <dbReference type="Proteomes" id="UP001172778"/>
    </source>
</evidence>
<reference evidence="5" key="1">
    <citation type="submission" date="2023-03" db="EMBL/GenBank/DDBJ databases">
        <title>Chitinimonas shenzhenensis gen. nov., sp. nov., a novel member of family Burkholderiaceae isolated from activated sludge collected in Shen Zhen, China.</title>
        <authorList>
            <person name="Wang X."/>
        </authorList>
    </citation>
    <scope>NUCLEOTIDE SEQUENCE</scope>
    <source>
        <strain evidence="5">DQS-5</strain>
    </source>
</reference>
<comment type="similarity">
    <text evidence="1">Belongs to the TrbG/VirB9 family.</text>
</comment>
<accession>A0ABT7E1Z1</accession>
<dbReference type="InterPro" id="IPR010258">
    <property type="entry name" value="Conjugal_tfr_TrbG/VirB9/CagX"/>
</dbReference>
<feature type="compositionally biased region" description="Pro residues" evidence="3">
    <location>
        <begin position="34"/>
        <end position="47"/>
    </location>
</feature>
<evidence type="ECO:0000313" key="5">
    <source>
        <dbReference type="EMBL" id="MDK2126269.1"/>
    </source>
</evidence>
<protein>
    <submittedName>
        <fullName evidence="5">TrbG/VirB9 family P-type conjugative transfer protein</fullName>
    </submittedName>
</protein>
<feature type="region of interest" description="Disordered" evidence="3">
    <location>
        <begin position="34"/>
        <end position="79"/>
    </location>
</feature>
<proteinExistence type="inferred from homology"/>
<organism evidence="5 6">
    <name type="scientific">Parachitinimonas caeni</name>
    <dbReference type="NCBI Taxonomy" id="3031301"/>
    <lineage>
        <taxon>Bacteria</taxon>
        <taxon>Pseudomonadati</taxon>
        <taxon>Pseudomonadota</taxon>
        <taxon>Betaproteobacteria</taxon>
        <taxon>Neisseriales</taxon>
        <taxon>Chitinibacteraceae</taxon>
        <taxon>Parachitinimonas</taxon>
    </lineage>
</organism>
<sequence length="378" mass="40835">MMKTATPLILSLASGLVLADPPALRELPPIKPLPAVTPTPPAPPVTLPLPSLSKPPQTKSAAAEGPHAVRKAKPRPKPTLLTVTEKQPLDSGGTPGTPTLSVYHDPRLVAFAYDPDRIFPVMTKGGMLTTLAFQPGEKVTGTYFANGCVTFEASGQSAEAPAEPAGCDAGWRILLNKARNLLLIKPMTDGLDNNAIITTNHRTYQLWLASQSDRQYYQRVSWRTPELTRSTLALGELDEEQASIPARATAMGRPEPVRPLADSAVIPNQGPTTSNQIDLGRLNLDYQVEGRAPFRPTAVFDDGNQTVLRLPPKLEALPVLFAIDEASGKAEILDAQLEQGNFRFAGIRTKLLLKLGDAEIRILRKTADTSGWLARGRE</sequence>